<dbReference type="AlphaFoldDB" id="A0ABD2ZY26"/>
<feature type="transmembrane region" description="Helical" evidence="1">
    <location>
        <begin position="75"/>
        <end position="92"/>
    </location>
</feature>
<protein>
    <submittedName>
        <fullName evidence="2">Uncharacterized protein</fullName>
    </submittedName>
</protein>
<keyword evidence="1" id="KW-1133">Transmembrane helix</keyword>
<evidence type="ECO:0000256" key="1">
    <source>
        <dbReference type="SAM" id="Phobius"/>
    </source>
</evidence>
<proteinExistence type="predicted"/>
<dbReference type="Proteomes" id="UP001630127">
    <property type="component" value="Unassembled WGS sequence"/>
</dbReference>
<gene>
    <name evidence="2" type="ORF">ACH5RR_016089</name>
</gene>
<feature type="transmembrane region" description="Helical" evidence="1">
    <location>
        <begin position="147"/>
        <end position="171"/>
    </location>
</feature>
<dbReference type="EMBL" id="JBJUIK010000007">
    <property type="protein sequence ID" value="KAL3523255.1"/>
    <property type="molecule type" value="Genomic_DNA"/>
</dbReference>
<reference evidence="2 3" key="1">
    <citation type="submission" date="2024-11" db="EMBL/GenBank/DDBJ databases">
        <title>A near-complete genome assembly of Cinchona calisaya.</title>
        <authorList>
            <person name="Lian D.C."/>
            <person name="Zhao X.W."/>
            <person name="Wei L."/>
        </authorList>
    </citation>
    <scope>NUCLEOTIDE SEQUENCE [LARGE SCALE GENOMIC DNA]</scope>
    <source>
        <tissue evidence="2">Nenye</tissue>
    </source>
</reference>
<comment type="caution">
    <text evidence="2">The sequence shown here is derived from an EMBL/GenBank/DDBJ whole genome shotgun (WGS) entry which is preliminary data.</text>
</comment>
<keyword evidence="1" id="KW-0472">Membrane</keyword>
<keyword evidence="1" id="KW-0812">Transmembrane</keyword>
<feature type="transmembrane region" description="Helical" evidence="1">
    <location>
        <begin position="48"/>
        <end position="69"/>
    </location>
</feature>
<keyword evidence="3" id="KW-1185">Reference proteome</keyword>
<organism evidence="2 3">
    <name type="scientific">Cinchona calisaya</name>
    <dbReference type="NCBI Taxonomy" id="153742"/>
    <lineage>
        <taxon>Eukaryota</taxon>
        <taxon>Viridiplantae</taxon>
        <taxon>Streptophyta</taxon>
        <taxon>Embryophyta</taxon>
        <taxon>Tracheophyta</taxon>
        <taxon>Spermatophyta</taxon>
        <taxon>Magnoliopsida</taxon>
        <taxon>eudicotyledons</taxon>
        <taxon>Gunneridae</taxon>
        <taxon>Pentapetalae</taxon>
        <taxon>asterids</taxon>
        <taxon>lamiids</taxon>
        <taxon>Gentianales</taxon>
        <taxon>Rubiaceae</taxon>
        <taxon>Cinchonoideae</taxon>
        <taxon>Cinchoneae</taxon>
        <taxon>Cinchona</taxon>
    </lineage>
</organism>
<sequence>MEEVKDDQQIEIVYAKKHDHGDDKFGQISYVNQNLETMVQKIAQQMGMLTVAFIFLGIIFFHSIVQPTIRLRNKWWIPFSIFMSVSIVYWYTIERIIRNYILVRKEYGLTLDLVLNNGSTSSAGKEMDWLENSWFASFFILYRQNRYLLLLLLSMLAFNSLYCLLVIPFFMTPFHD</sequence>
<evidence type="ECO:0000313" key="3">
    <source>
        <dbReference type="Proteomes" id="UP001630127"/>
    </source>
</evidence>
<name>A0ABD2ZY26_9GENT</name>
<accession>A0ABD2ZY26</accession>
<evidence type="ECO:0000313" key="2">
    <source>
        <dbReference type="EMBL" id="KAL3523255.1"/>
    </source>
</evidence>